<dbReference type="AlphaFoldDB" id="A0AAE0LB55"/>
<feature type="region of interest" description="Disordered" evidence="1">
    <location>
        <begin position="1"/>
        <end position="57"/>
    </location>
</feature>
<evidence type="ECO:0000256" key="1">
    <source>
        <dbReference type="SAM" id="MobiDB-lite"/>
    </source>
</evidence>
<keyword evidence="3" id="KW-1185">Reference proteome</keyword>
<gene>
    <name evidence="2" type="ORF">CYMTET_13149</name>
</gene>
<dbReference type="EMBL" id="LGRX02005212">
    <property type="protein sequence ID" value="KAK3278941.1"/>
    <property type="molecule type" value="Genomic_DNA"/>
</dbReference>
<evidence type="ECO:0000313" key="2">
    <source>
        <dbReference type="EMBL" id="KAK3278941.1"/>
    </source>
</evidence>
<feature type="compositionally biased region" description="Polar residues" evidence="1">
    <location>
        <begin position="1"/>
        <end position="10"/>
    </location>
</feature>
<accession>A0AAE0LB55</accession>
<organism evidence="2 3">
    <name type="scientific">Cymbomonas tetramitiformis</name>
    <dbReference type="NCBI Taxonomy" id="36881"/>
    <lineage>
        <taxon>Eukaryota</taxon>
        <taxon>Viridiplantae</taxon>
        <taxon>Chlorophyta</taxon>
        <taxon>Pyramimonadophyceae</taxon>
        <taxon>Pyramimonadales</taxon>
        <taxon>Pyramimonadaceae</taxon>
        <taxon>Cymbomonas</taxon>
    </lineage>
</organism>
<evidence type="ECO:0000313" key="3">
    <source>
        <dbReference type="Proteomes" id="UP001190700"/>
    </source>
</evidence>
<protein>
    <submittedName>
        <fullName evidence="2">Uncharacterized protein</fullName>
    </submittedName>
</protein>
<comment type="caution">
    <text evidence="2">The sequence shown here is derived from an EMBL/GenBank/DDBJ whole genome shotgun (WGS) entry which is preliminary data.</text>
</comment>
<dbReference type="Proteomes" id="UP001190700">
    <property type="component" value="Unassembled WGS sequence"/>
</dbReference>
<name>A0AAE0LB55_9CHLO</name>
<feature type="compositionally biased region" description="Basic and acidic residues" evidence="1">
    <location>
        <begin position="27"/>
        <end position="55"/>
    </location>
</feature>
<proteinExistence type="predicted"/>
<sequence>MSSEEGSNRANEGEPANQEAGSAPRWKQRDDKKYDNKHDKDKRDDKKPSRGKGKEVMQWITEGCKLRWKAGPPPAFDHGVSLRDASLQQQRWLDEEKH</sequence>
<reference evidence="2 3" key="1">
    <citation type="journal article" date="2015" name="Genome Biol. Evol.">
        <title>Comparative Genomics of a Bacterivorous Green Alga Reveals Evolutionary Causalities and Consequences of Phago-Mixotrophic Mode of Nutrition.</title>
        <authorList>
            <person name="Burns J.A."/>
            <person name="Paasch A."/>
            <person name="Narechania A."/>
            <person name="Kim E."/>
        </authorList>
    </citation>
    <scope>NUCLEOTIDE SEQUENCE [LARGE SCALE GENOMIC DNA]</scope>
    <source>
        <strain evidence="2 3">PLY_AMNH</strain>
    </source>
</reference>